<accession>A0A871R4I5</accession>
<organism evidence="3 4">
    <name type="scientific">Dekkera bruxellensis</name>
    <name type="common">Brettanomyces custersii</name>
    <dbReference type="NCBI Taxonomy" id="5007"/>
    <lineage>
        <taxon>Eukaryota</taxon>
        <taxon>Fungi</taxon>
        <taxon>Dikarya</taxon>
        <taxon>Ascomycota</taxon>
        <taxon>Saccharomycotina</taxon>
        <taxon>Pichiomycetes</taxon>
        <taxon>Pichiales</taxon>
        <taxon>Pichiaceae</taxon>
        <taxon>Brettanomyces</taxon>
    </lineage>
</organism>
<feature type="region of interest" description="Disordered" evidence="1">
    <location>
        <begin position="96"/>
        <end position="122"/>
    </location>
</feature>
<proteinExistence type="predicted"/>
<evidence type="ECO:0000256" key="1">
    <source>
        <dbReference type="SAM" id="MobiDB-lite"/>
    </source>
</evidence>
<dbReference type="Pfam" id="PF13259">
    <property type="entry name" value="clamp_Gag1-like"/>
    <property type="match status" value="1"/>
</dbReference>
<evidence type="ECO:0000259" key="2">
    <source>
        <dbReference type="Pfam" id="PF13259"/>
    </source>
</evidence>
<dbReference type="InterPro" id="IPR025124">
    <property type="entry name" value="Gag1-like_clamp"/>
</dbReference>
<dbReference type="Proteomes" id="UP000663131">
    <property type="component" value="Chromosome 5"/>
</dbReference>
<dbReference type="EMBL" id="CP063133">
    <property type="protein sequence ID" value="QOU19135.1"/>
    <property type="molecule type" value="Genomic_DNA"/>
</dbReference>
<dbReference type="RefSeq" id="XP_041135628.1">
    <property type="nucleotide sequence ID" value="XM_041282852.1"/>
</dbReference>
<dbReference type="KEGG" id="bbrx:BRETT_004356"/>
<dbReference type="OrthoDB" id="5576875at2759"/>
<gene>
    <name evidence="3" type="ORF">BRETT_004356</name>
</gene>
<name>A0A871R4I5_DEKBR</name>
<protein>
    <recommendedName>
        <fullName evidence="2">Gag1-like clamp domain-containing protein</fullName>
    </recommendedName>
</protein>
<sequence>MSEIVQHRNVATQDIDKQEVLPSSCIVATETPKTVTKTVQGGAKRQETVTEGKTEPSTIRRFIFKAWMTWSRIMDRLRFISDVCLDSDEITEELFDDGDGSTRQGVKADSSRGNVAPNGDKGNCKTCKCPENKCRCGPAVSKDISNSDVLSNNTTPQTIQASDVKSATLEKDSSILDSSLNEVSTKRAKEDHENSIDSSLTPFTGGEDLWNAQNREWLKPSPEYSDIQGKVKLMKRMREHELRSHVMKRDYPIVYQNLVLQGRALKQPMNLKDLIKVLTTDWAYESYLNKHSALANQRTR</sequence>
<dbReference type="GeneID" id="64576279"/>
<dbReference type="AlphaFoldDB" id="A0A871R4I5"/>
<feature type="domain" description="Gag1-like clamp" evidence="2">
    <location>
        <begin position="201"/>
        <end position="285"/>
    </location>
</feature>
<reference evidence="3" key="2">
    <citation type="journal article" name="BMC Genomics">
        <title>New genome assemblies reveal patterns of domestication and adaptation across Brettanomyces (Dekkera) species.</title>
        <authorList>
            <person name="Roach M.J."/>
            <person name="Borneman A.R."/>
        </authorList>
    </citation>
    <scope>NUCLEOTIDE SEQUENCE</scope>
    <source>
        <strain evidence="3">UCD 2041</strain>
    </source>
</reference>
<evidence type="ECO:0000313" key="3">
    <source>
        <dbReference type="EMBL" id="QOU19135.1"/>
    </source>
</evidence>
<reference evidence="3" key="1">
    <citation type="submission" date="2020-10" db="EMBL/GenBank/DDBJ databases">
        <authorList>
            <person name="Palmer J.M."/>
        </authorList>
    </citation>
    <scope>NUCLEOTIDE SEQUENCE</scope>
    <source>
        <strain evidence="3">UCD 2041</strain>
    </source>
</reference>
<evidence type="ECO:0000313" key="4">
    <source>
        <dbReference type="Proteomes" id="UP000663131"/>
    </source>
</evidence>